<evidence type="ECO:0000259" key="1">
    <source>
        <dbReference type="Pfam" id="PF09995"/>
    </source>
</evidence>
<dbReference type="GO" id="GO:0016491">
    <property type="term" value="F:oxidoreductase activity"/>
    <property type="evidence" value="ECO:0007669"/>
    <property type="project" value="InterPro"/>
</dbReference>
<gene>
    <name evidence="2" type="ORF">GII30_09185</name>
</gene>
<name>A0A857KI96_9ACTN</name>
<dbReference type="RefSeq" id="WP_005184939.1">
    <property type="nucleotide sequence ID" value="NZ_CP045804.1"/>
</dbReference>
<dbReference type="InterPro" id="IPR037473">
    <property type="entry name" value="Lcp-like"/>
</dbReference>
<evidence type="ECO:0000313" key="2">
    <source>
        <dbReference type="EMBL" id="QHN39315.1"/>
    </source>
</evidence>
<dbReference type="AlphaFoldDB" id="A0A857KI96"/>
<sequence length="443" mass="49506">MTVDIEAVRHRSAQQKVQLPQMYGAVDFGVRPERFTVDPNVESFMRAEMVSERPRLLANQEKVATIEAFTMLGDEVSDAYVALMPELGFRKLTQMLAQACAEGVDSVEDAPPELRALIEDMERVPAWLDMDKVREGARLERNFSAHVIPLIIRGAFVGTFMNTYAALPMSLTGALSERTAAKRVKETGAYFISSVMPSALDRYGLGFHSAAMVRLMHSMVRFNLLRKGKWDSEVYGIPIPQVDQMPAGMMPIFLLGLSVLNKGRDYFTPEEQAWVECVRYRCFLLGLPEELLPDTPREIVDIMATRHATLRKAYDDKICGDLVRATMGADLEPDDSRTSRLRDRYGRSLAKLFFVKSFVNGDRKRAAEMGMALTPGDYGRAAALGALIGVRLGTYHVLTKIPATQNWADARLVAKLERELERMGYAEFTTDESTYSSADSTSA</sequence>
<accession>A0A857KI96</accession>
<reference evidence="2" key="1">
    <citation type="journal article" date="2021" name="Nat. Microbiol.">
        <title>Cocultivation of an ultrasmall environmental parasitic bacterium with lytic ability against bacteria associated with wastewater foams.</title>
        <authorList>
            <person name="Batinovic S."/>
            <person name="Rose J.J.A."/>
            <person name="Ratcliffe J."/>
            <person name="Seviour R.J."/>
            <person name="Petrovski S."/>
        </authorList>
    </citation>
    <scope>NUCLEOTIDE SEQUENCE</scope>
    <source>
        <strain evidence="2">CON44</strain>
    </source>
</reference>
<dbReference type="InterPro" id="IPR018713">
    <property type="entry name" value="MPAB/Lcp_cat_dom"/>
</dbReference>
<dbReference type="EMBL" id="CP045810">
    <property type="protein sequence ID" value="QHN39315.1"/>
    <property type="molecule type" value="Genomic_DNA"/>
</dbReference>
<dbReference type="Pfam" id="PF09995">
    <property type="entry name" value="MPAB_Lcp_cat"/>
    <property type="match status" value="1"/>
</dbReference>
<feature type="domain" description="ER-bound oxygenase mpaB/mpaB'/Rubber oxygenase catalytic" evidence="1">
    <location>
        <begin position="153"/>
        <end position="306"/>
    </location>
</feature>
<organism evidence="2">
    <name type="scientific">Gordonia amarae</name>
    <dbReference type="NCBI Taxonomy" id="36821"/>
    <lineage>
        <taxon>Bacteria</taxon>
        <taxon>Bacillati</taxon>
        <taxon>Actinomycetota</taxon>
        <taxon>Actinomycetes</taxon>
        <taxon>Mycobacteriales</taxon>
        <taxon>Gordoniaceae</taxon>
        <taxon>Gordonia</taxon>
    </lineage>
</organism>
<proteinExistence type="predicted"/>
<dbReference type="PANTHER" id="PTHR37539:SF1">
    <property type="entry name" value="ER-BOUND OXYGENASE MPAB_MPAB'_RUBBER OXYGENASE CATALYTIC DOMAIN-CONTAINING PROTEIN"/>
    <property type="match status" value="1"/>
</dbReference>
<protein>
    <submittedName>
        <fullName evidence="2">DUF2236 domain-containing protein</fullName>
    </submittedName>
</protein>
<dbReference type="PANTHER" id="PTHR37539">
    <property type="entry name" value="SECRETED PROTEIN-RELATED"/>
    <property type="match status" value="1"/>
</dbReference>